<comment type="subcellular location">
    <subcellularLocation>
        <location evidence="1">Periplasm</location>
    </subcellularLocation>
</comment>
<dbReference type="AlphaFoldDB" id="A0A1X7A9J9"/>
<comment type="similarity">
    <text evidence="2">Belongs to the bacterial solute-binding protein 1 family.</text>
</comment>
<dbReference type="InterPro" id="IPR006059">
    <property type="entry name" value="SBP"/>
</dbReference>
<name>A0A1X7A9J9_9RHOB</name>
<dbReference type="InterPro" id="IPR006311">
    <property type="entry name" value="TAT_signal"/>
</dbReference>
<feature type="chain" id="PRO_5010878391" evidence="6">
    <location>
        <begin position="33"/>
        <end position="351"/>
    </location>
</feature>
<keyword evidence="3" id="KW-0813">Transport</keyword>
<keyword evidence="5" id="KW-0574">Periplasm</keyword>
<evidence type="ECO:0000256" key="6">
    <source>
        <dbReference type="SAM" id="SignalP"/>
    </source>
</evidence>
<dbReference type="GO" id="GO:0015888">
    <property type="term" value="P:thiamine transport"/>
    <property type="evidence" value="ECO:0007669"/>
    <property type="project" value="TreeGrafter"/>
</dbReference>
<dbReference type="Pfam" id="PF13416">
    <property type="entry name" value="SBP_bac_8"/>
    <property type="match status" value="1"/>
</dbReference>
<evidence type="ECO:0000256" key="2">
    <source>
        <dbReference type="ARBA" id="ARBA00008520"/>
    </source>
</evidence>
<dbReference type="GO" id="GO:0030288">
    <property type="term" value="C:outer membrane-bounded periplasmic space"/>
    <property type="evidence" value="ECO:0007669"/>
    <property type="project" value="TreeGrafter"/>
</dbReference>
<dbReference type="SUPFAM" id="SSF53850">
    <property type="entry name" value="Periplasmic binding protein-like II"/>
    <property type="match status" value="1"/>
</dbReference>
<evidence type="ECO:0000313" key="8">
    <source>
        <dbReference type="Proteomes" id="UP000193963"/>
    </source>
</evidence>
<evidence type="ECO:0000256" key="5">
    <source>
        <dbReference type="ARBA" id="ARBA00022764"/>
    </source>
</evidence>
<protein>
    <submittedName>
        <fullName evidence="7">Spermidine/putrescine ABC transporter periplasmic substrate-binding protein</fullName>
    </submittedName>
</protein>
<sequence>MTIKKTHNALIRPNRRLFLQGTAALAGASALAAPSIGRAQSKELYINSWGGPWLEAATENLFDPFTEATGIKVNTVSPVSFAKLAAQVRSGVYEFDVTTLGGGDIVAANNAGLLEPLEEPYPGGLFQNGVGSHAFATMMAWRTDKGWEETPQSWADFWDVERFPGGRSLQRYPARVLPLALLADGVAPEDLYPLDIDRAFAKLDEIKEHVRVWWTGGAQSTQILRDGEVDMIGIWHGRYFEAEDAGAPVAFTWNQAELDSAYWVVAKETPNMEAAKMFVDFATSAEPLAGFVAQANYGAMNPAADEFIPDSAKPRMPTAPGNVEMTFEQDMLNFGADPQEVAMRFDEWLAS</sequence>
<keyword evidence="8" id="KW-1185">Reference proteome</keyword>
<dbReference type="PROSITE" id="PS51318">
    <property type="entry name" value="TAT"/>
    <property type="match status" value="1"/>
</dbReference>
<dbReference type="PANTHER" id="PTHR30006:SF3">
    <property type="entry name" value="THIAMINE-BINDING PERIPLASMIC PROTEIN"/>
    <property type="match status" value="1"/>
</dbReference>
<reference evidence="7 8" key="1">
    <citation type="submission" date="2017-03" db="EMBL/GenBank/DDBJ databases">
        <authorList>
            <person name="Afonso C.L."/>
            <person name="Miller P.J."/>
            <person name="Scott M.A."/>
            <person name="Spackman E."/>
            <person name="Goraichik I."/>
            <person name="Dimitrov K.M."/>
            <person name="Suarez D.L."/>
            <person name="Swayne D.E."/>
        </authorList>
    </citation>
    <scope>NUCLEOTIDE SEQUENCE [LARGE SCALE GENOMIC DNA]</scope>
    <source>
        <strain evidence="7 8">CECT 7751</strain>
    </source>
</reference>
<dbReference type="GO" id="GO:0030976">
    <property type="term" value="F:thiamine pyrophosphate binding"/>
    <property type="evidence" value="ECO:0007669"/>
    <property type="project" value="TreeGrafter"/>
</dbReference>
<gene>
    <name evidence="7" type="ORF">PSM7751_04060</name>
</gene>
<dbReference type="Gene3D" id="3.40.190.10">
    <property type="entry name" value="Periplasmic binding protein-like II"/>
    <property type="match status" value="2"/>
</dbReference>
<dbReference type="GO" id="GO:0030975">
    <property type="term" value="F:thiamine binding"/>
    <property type="evidence" value="ECO:0007669"/>
    <property type="project" value="TreeGrafter"/>
</dbReference>
<feature type="signal peptide" evidence="6">
    <location>
        <begin position="1"/>
        <end position="32"/>
    </location>
</feature>
<evidence type="ECO:0000313" key="7">
    <source>
        <dbReference type="EMBL" id="SLN73552.1"/>
    </source>
</evidence>
<dbReference type="Proteomes" id="UP000193963">
    <property type="component" value="Unassembled WGS sequence"/>
</dbReference>
<dbReference type="RefSeq" id="WP_085890068.1">
    <property type="nucleotide sequence ID" value="NZ_FWFN01000010.1"/>
</dbReference>
<dbReference type="EMBL" id="FWFN01000010">
    <property type="protein sequence ID" value="SLN73552.1"/>
    <property type="molecule type" value="Genomic_DNA"/>
</dbReference>
<dbReference type="CDD" id="cd13589">
    <property type="entry name" value="PBP2_polyamine_RpCGA009"/>
    <property type="match status" value="1"/>
</dbReference>
<accession>A0A1X7A9J9</accession>
<keyword evidence="4 6" id="KW-0732">Signal</keyword>
<dbReference type="PANTHER" id="PTHR30006">
    <property type="entry name" value="THIAMINE-BINDING PERIPLASMIC PROTEIN-RELATED"/>
    <property type="match status" value="1"/>
</dbReference>
<proteinExistence type="inferred from homology"/>
<evidence type="ECO:0000256" key="4">
    <source>
        <dbReference type="ARBA" id="ARBA00022729"/>
    </source>
</evidence>
<evidence type="ECO:0000256" key="1">
    <source>
        <dbReference type="ARBA" id="ARBA00004418"/>
    </source>
</evidence>
<organism evidence="7 8">
    <name type="scientific">Pseudooceanicola marinus</name>
    <dbReference type="NCBI Taxonomy" id="396013"/>
    <lineage>
        <taxon>Bacteria</taxon>
        <taxon>Pseudomonadati</taxon>
        <taxon>Pseudomonadota</taxon>
        <taxon>Alphaproteobacteria</taxon>
        <taxon>Rhodobacterales</taxon>
        <taxon>Paracoccaceae</taxon>
        <taxon>Pseudooceanicola</taxon>
    </lineage>
</organism>
<evidence type="ECO:0000256" key="3">
    <source>
        <dbReference type="ARBA" id="ARBA00022448"/>
    </source>
</evidence>
<dbReference type="OrthoDB" id="7811527at2"/>